<dbReference type="Proteomes" id="UP000034694">
    <property type="component" value="Unassembled WGS sequence"/>
</dbReference>
<proteinExistence type="predicted"/>
<accession>A0A0G1UW78</accession>
<reference evidence="1 2" key="1">
    <citation type="journal article" date="2015" name="Nature">
        <title>rRNA introns, odd ribosomes, and small enigmatic genomes across a large radiation of phyla.</title>
        <authorList>
            <person name="Brown C.T."/>
            <person name="Hug L.A."/>
            <person name="Thomas B.C."/>
            <person name="Sharon I."/>
            <person name="Castelle C.J."/>
            <person name="Singh A."/>
            <person name="Wilkins M.J."/>
            <person name="Williams K.H."/>
            <person name="Banfield J.F."/>
        </authorList>
    </citation>
    <scope>NUCLEOTIDE SEQUENCE [LARGE SCALE GENOMIC DNA]</scope>
</reference>
<comment type="caution">
    <text evidence="1">The sequence shown here is derived from an EMBL/GenBank/DDBJ whole genome shotgun (WGS) entry which is preliminary data.</text>
</comment>
<organism evidence="1 2">
    <name type="scientific">Candidatus Amesbacteria bacterium GW2011_GWB1_48_13</name>
    <dbReference type="NCBI Taxonomy" id="1618362"/>
    <lineage>
        <taxon>Bacteria</taxon>
        <taxon>Candidatus Amesiibacteriota</taxon>
    </lineage>
</organism>
<dbReference type="EMBL" id="LCPK01000004">
    <property type="protein sequence ID" value="KKU98311.1"/>
    <property type="molecule type" value="Genomic_DNA"/>
</dbReference>
<sequence>MAFPWTIDRDNLTQCFEYTASGDVLYWGLAQPGSLKNKPQWQILKYIYSQPKQTSDIQWADGDSEFNNVWDNRATLNYS</sequence>
<name>A0A0G1UW78_9BACT</name>
<dbReference type="AlphaFoldDB" id="A0A0G1UW78"/>
<evidence type="ECO:0000313" key="1">
    <source>
        <dbReference type="EMBL" id="KKU98311.1"/>
    </source>
</evidence>
<evidence type="ECO:0000313" key="2">
    <source>
        <dbReference type="Proteomes" id="UP000034694"/>
    </source>
</evidence>
<protein>
    <submittedName>
        <fullName evidence="1">Uncharacterized protein</fullName>
    </submittedName>
</protein>
<gene>
    <name evidence="1" type="ORF">UY28_C0004G0049</name>
</gene>